<evidence type="ECO:0000256" key="3">
    <source>
        <dbReference type="ARBA" id="ARBA00022741"/>
    </source>
</evidence>
<dbReference type="EMBL" id="JACHNU010000001">
    <property type="protein sequence ID" value="MBB4661379.1"/>
    <property type="molecule type" value="Genomic_DNA"/>
</dbReference>
<dbReference type="NCBIfam" id="TIGR01727">
    <property type="entry name" value="oligo_HPY"/>
    <property type="match status" value="1"/>
</dbReference>
<dbReference type="FunFam" id="3.40.50.300:FF:000016">
    <property type="entry name" value="Oligopeptide ABC transporter ATP-binding component"/>
    <property type="match status" value="1"/>
</dbReference>
<name>A0A840I8Z4_9ACTN</name>
<gene>
    <name evidence="6" type="ORF">BDZ31_000952</name>
</gene>
<feature type="domain" description="ABC transporter" evidence="5">
    <location>
        <begin position="6"/>
        <end position="247"/>
    </location>
</feature>
<dbReference type="GO" id="GO:0016887">
    <property type="term" value="F:ATP hydrolysis activity"/>
    <property type="evidence" value="ECO:0007669"/>
    <property type="project" value="InterPro"/>
</dbReference>
<dbReference type="SMART" id="SM00382">
    <property type="entry name" value="AAA"/>
    <property type="match status" value="1"/>
</dbReference>
<dbReference type="InterPro" id="IPR027417">
    <property type="entry name" value="P-loop_NTPase"/>
</dbReference>
<dbReference type="Gene3D" id="3.40.50.300">
    <property type="entry name" value="P-loop containing nucleotide triphosphate hydrolases"/>
    <property type="match status" value="1"/>
</dbReference>
<dbReference type="InterPro" id="IPR017871">
    <property type="entry name" value="ABC_transporter-like_CS"/>
</dbReference>
<evidence type="ECO:0000313" key="6">
    <source>
        <dbReference type="EMBL" id="MBB4661379.1"/>
    </source>
</evidence>
<dbReference type="RefSeq" id="WP_183339495.1">
    <property type="nucleotide sequence ID" value="NZ_JACHNU010000001.1"/>
</dbReference>
<dbReference type="CDD" id="cd03257">
    <property type="entry name" value="ABC_NikE_OppD_transporters"/>
    <property type="match status" value="1"/>
</dbReference>
<dbReference type="InterPro" id="IPR050319">
    <property type="entry name" value="ABC_transp_ATP-bind"/>
</dbReference>
<organism evidence="6 7">
    <name type="scientific">Conexibacter arvalis</name>
    <dbReference type="NCBI Taxonomy" id="912552"/>
    <lineage>
        <taxon>Bacteria</taxon>
        <taxon>Bacillati</taxon>
        <taxon>Actinomycetota</taxon>
        <taxon>Thermoleophilia</taxon>
        <taxon>Solirubrobacterales</taxon>
        <taxon>Conexibacteraceae</taxon>
        <taxon>Conexibacter</taxon>
    </lineage>
</organism>
<dbReference type="InterPro" id="IPR003593">
    <property type="entry name" value="AAA+_ATPase"/>
</dbReference>
<keyword evidence="7" id="KW-1185">Reference proteome</keyword>
<dbReference type="GO" id="GO:0055085">
    <property type="term" value="P:transmembrane transport"/>
    <property type="evidence" value="ECO:0007669"/>
    <property type="project" value="UniProtKB-ARBA"/>
</dbReference>
<protein>
    <submittedName>
        <fullName evidence="6">Oligopeptide/dipeptide ABC transporter ATP-binding protein</fullName>
    </submittedName>
</protein>
<accession>A0A840I8Z4</accession>
<dbReference type="Proteomes" id="UP000585272">
    <property type="component" value="Unassembled WGS sequence"/>
</dbReference>
<dbReference type="SUPFAM" id="SSF52540">
    <property type="entry name" value="P-loop containing nucleoside triphosphate hydrolases"/>
    <property type="match status" value="1"/>
</dbReference>
<evidence type="ECO:0000313" key="7">
    <source>
        <dbReference type="Proteomes" id="UP000585272"/>
    </source>
</evidence>
<dbReference type="Pfam" id="PF00005">
    <property type="entry name" value="ABC_tran"/>
    <property type="match status" value="1"/>
</dbReference>
<evidence type="ECO:0000256" key="2">
    <source>
        <dbReference type="ARBA" id="ARBA00022448"/>
    </source>
</evidence>
<sequence length="330" mass="34913">MTAALLEVDGLVKQFGRHGARAVDGVDLRLVEGEALAIVGESGSGKTTLARCLLGLIEPSAGTVRLCGADLASLPRRRRRAVRARAQIVFQNPLASLNPRMTVERLVAEPLRLHAGLRGERLSERVDALLGDVGLDAGHRRRYPHELSGGQAQRVAIARALACEPSLLVLDEPTSALDVSVQAQILNLLADLRDRHGLAYLLISHDLAVVRNLCTRVGVMFAGRLVEVGEAGAVFAAPRHPYTAELLASAPGAGRAALMAGEEAADPGGPRRSGGCHYAPRCARRAELDGPEACARDRPTLPDGADGAACHFALATRREGRAHHDEGVSL</sequence>
<comment type="caution">
    <text evidence="6">The sequence shown here is derived from an EMBL/GenBank/DDBJ whole genome shotgun (WGS) entry which is preliminary data.</text>
</comment>
<dbReference type="GO" id="GO:0005524">
    <property type="term" value="F:ATP binding"/>
    <property type="evidence" value="ECO:0007669"/>
    <property type="project" value="UniProtKB-KW"/>
</dbReference>
<dbReference type="GO" id="GO:0015833">
    <property type="term" value="P:peptide transport"/>
    <property type="evidence" value="ECO:0007669"/>
    <property type="project" value="InterPro"/>
</dbReference>
<dbReference type="InterPro" id="IPR013563">
    <property type="entry name" value="Oligopep_ABC_C"/>
</dbReference>
<keyword evidence="2" id="KW-0813">Transport</keyword>
<evidence type="ECO:0000256" key="4">
    <source>
        <dbReference type="ARBA" id="ARBA00022840"/>
    </source>
</evidence>
<reference evidence="6 7" key="1">
    <citation type="submission" date="2020-08" db="EMBL/GenBank/DDBJ databases">
        <title>Genomic Encyclopedia of Archaeal and Bacterial Type Strains, Phase II (KMG-II): from individual species to whole genera.</title>
        <authorList>
            <person name="Goeker M."/>
        </authorList>
    </citation>
    <scope>NUCLEOTIDE SEQUENCE [LARGE SCALE GENOMIC DNA]</scope>
    <source>
        <strain evidence="6 7">DSM 23288</strain>
    </source>
</reference>
<dbReference type="Pfam" id="PF08352">
    <property type="entry name" value="oligo_HPY"/>
    <property type="match status" value="1"/>
</dbReference>
<comment type="similarity">
    <text evidence="1">Belongs to the ABC transporter superfamily.</text>
</comment>
<evidence type="ECO:0000259" key="5">
    <source>
        <dbReference type="PROSITE" id="PS50893"/>
    </source>
</evidence>
<dbReference type="InterPro" id="IPR003439">
    <property type="entry name" value="ABC_transporter-like_ATP-bd"/>
</dbReference>
<dbReference type="PANTHER" id="PTHR43776:SF7">
    <property type="entry name" value="D,D-DIPEPTIDE TRANSPORT ATP-BINDING PROTEIN DDPF-RELATED"/>
    <property type="match status" value="1"/>
</dbReference>
<dbReference type="PANTHER" id="PTHR43776">
    <property type="entry name" value="TRANSPORT ATP-BINDING PROTEIN"/>
    <property type="match status" value="1"/>
</dbReference>
<keyword evidence="3" id="KW-0547">Nucleotide-binding</keyword>
<dbReference type="AlphaFoldDB" id="A0A840I8Z4"/>
<dbReference type="PROSITE" id="PS00211">
    <property type="entry name" value="ABC_TRANSPORTER_1"/>
    <property type="match status" value="1"/>
</dbReference>
<evidence type="ECO:0000256" key="1">
    <source>
        <dbReference type="ARBA" id="ARBA00005417"/>
    </source>
</evidence>
<dbReference type="PROSITE" id="PS50893">
    <property type="entry name" value="ABC_TRANSPORTER_2"/>
    <property type="match status" value="1"/>
</dbReference>
<proteinExistence type="inferred from homology"/>
<keyword evidence="4 6" id="KW-0067">ATP-binding</keyword>